<dbReference type="InterPro" id="IPR050834">
    <property type="entry name" value="Glycosyltransf_2"/>
</dbReference>
<feature type="domain" description="Glycosyltransferase 2-like" evidence="1">
    <location>
        <begin position="16"/>
        <end position="178"/>
    </location>
</feature>
<dbReference type="eggNOG" id="COG1215">
    <property type="taxonomic scope" value="Bacteria"/>
</dbReference>
<organism evidence="2 3">
    <name type="scientific">Crocosphaera subtropica (strain ATCC 51142 / BH68)</name>
    <name type="common">Cyanothece sp. (strain ATCC 51142)</name>
    <dbReference type="NCBI Taxonomy" id="43989"/>
    <lineage>
        <taxon>Bacteria</taxon>
        <taxon>Bacillati</taxon>
        <taxon>Cyanobacteriota</taxon>
        <taxon>Cyanophyceae</taxon>
        <taxon>Oscillatoriophycideae</taxon>
        <taxon>Chroococcales</taxon>
        <taxon>Aphanothecaceae</taxon>
        <taxon>Crocosphaera</taxon>
        <taxon>Crocosphaera subtropica</taxon>
    </lineage>
</organism>
<dbReference type="EMBL" id="CP000806">
    <property type="protein sequence ID" value="ACB50313.1"/>
    <property type="molecule type" value="Genomic_DNA"/>
</dbReference>
<dbReference type="Pfam" id="PF00535">
    <property type="entry name" value="Glycos_transf_2"/>
    <property type="match status" value="1"/>
</dbReference>
<keyword evidence="3" id="KW-1185">Reference proteome</keyword>
<evidence type="ECO:0000259" key="1">
    <source>
        <dbReference type="Pfam" id="PF00535"/>
    </source>
</evidence>
<dbReference type="InterPro" id="IPR001173">
    <property type="entry name" value="Glyco_trans_2-like"/>
</dbReference>
<gene>
    <name evidence="2" type="ordered locus">cce_0962</name>
</gene>
<protein>
    <recommendedName>
        <fullName evidence="1">Glycosyltransferase 2-like domain-containing protein</fullName>
    </recommendedName>
</protein>
<name>B1WSY3_CROS5</name>
<dbReference type="Gene3D" id="3.90.550.10">
    <property type="entry name" value="Spore Coat Polysaccharide Biosynthesis Protein SpsA, Chain A"/>
    <property type="match status" value="1"/>
</dbReference>
<dbReference type="InterPro" id="IPR029044">
    <property type="entry name" value="Nucleotide-diphossugar_trans"/>
</dbReference>
<dbReference type="CAZy" id="GT2">
    <property type="family name" value="Glycosyltransferase Family 2"/>
</dbReference>
<evidence type="ECO:0000313" key="2">
    <source>
        <dbReference type="EMBL" id="ACB50313.1"/>
    </source>
</evidence>
<dbReference type="HOGENOM" id="CLU_025996_19_6_3"/>
<dbReference type="PANTHER" id="PTHR43685">
    <property type="entry name" value="GLYCOSYLTRANSFERASE"/>
    <property type="match status" value="1"/>
</dbReference>
<sequence length="322" mass="37306">MNKIMNHNSYFYPQVSVIVPIYNGQEDLPDLINCLQSQTYPKDKVEYLLVNNNSNDKTSDLLDQAIIESQKIGLNLKALNENNIQSSYAARNQGIRQATGEILAFTDADCRPLNHWLEELVKPFIDEKIGIVVGEIEALPGNSFLEKYAERNSILSQKFLLEHPFLPYGQTANLGIRRIIFTKIGLFRPYLTTGGDADICWRIQQQTNYKLTFAASAIIRHRHRSNFEELRSQWQRYGRSNLYLHELYGVDLMRNLTPKEAIYRFGRWILKEIPRDTIKIIQGKGNPIDLIKMPIDLFNFYARSQGQKTAKLSDQARQIHWL</sequence>
<dbReference type="SUPFAM" id="SSF53448">
    <property type="entry name" value="Nucleotide-diphospho-sugar transferases"/>
    <property type="match status" value="1"/>
</dbReference>
<dbReference type="PANTHER" id="PTHR43685:SF2">
    <property type="entry name" value="GLYCOSYLTRANSFERASE 2-LIKE DOMAIN-CONTAINING PROTEIN"/>
    <property type="match status" value="1"/>
</dbReference>
<dbReference type="AlphaFoldDB" id="B1WSY3"/>
<dbReference type="KEGG" id="cyt:cce_0962"/>
<dbReference type="Proteomes" id="UP000001203">
    <property type="component" value="Chromosome circular"/>
</dbReference>
<dbReference type="STRING" id="43989.cce_0962"/>
<reference evidence="2 3" key="1">
    <citation type="journal article" date="2008" name="Proc. Natl. Acad. Sci. U.S.A.">
        <title>The genome of Cyanothece 51142, a unicellular diazotrophic cyanobacterium important in the marine nitrogen cycle.</title>
        <authorList>
            <person name="Welsh E.A."/>
            <person name="Liberton M."/>
            <person name="Stoeckel J."/>
            <person name="Loh T."/>
            <person name="Elvitigala T."/>
            <person name="Wang C."/>
            <person name="Wollam A."/>
            <person name="Fulton R.S."/>
            <person name="Clifton S.W."/>
            <person name="Jacobs J.M."/>
            <person name="Aurora R."/>
            <person name="Ghosh B.K."/>
            <person name="Sherman L.A."/>
            <person name="Smith R.D."/>
            <person name="Wilson R.K."/>
            <person name="Pakrasi H.B."/>
        </authorList>
    </citation>
    <scope>NUCLEOTIDE SEQUENCE [LARGE SCALE GENOMIC DNA]</scope>
    <source>
        <strain evidence="3">ATCC 51142 / BH68</strain>
    </source>
</reference>
<accession>B1WSY3</accession>
<proteinExistence type="predicted"/>
<evidence type="ECO:0000313" key="3">
    <source>
        <dbReference type="Proteomes" id="UP000001203"/>
    </source>
</evidence>